<dbReference type="EMBL" id="JBHSSW010000009">
    <property type="protein sequence ID" value="MFC6197968.1"/>
    <property type="molecule type" value="Genomic_DNA"/>
</dbReference>
<proteinExistence type="predicted"/>
<dbReference type="Gene3D" id="3.40.50.300">
    <property type="entry name" value="P-loop containing nucleotide triphosphate hydrolases"/>
    <property type="match status" value="1"/>
</dbReference>
<sequence length="347" mass="39154">MIFNLFGSKSRTRVRKITLHIGYEKCGSKSIQRFLHSNRTRLSEQGFETTDVTKVSTYDLALMAYAGMPGFRDIFSNRTGKNFSTDGALRQSIDASLRKAFASEPEAHWLFSFEGLLHVPPAGIVRLRKLLTTFCDEISIVCFVRRQDRQAISGYTTRLRNDGLTLRSPLANIDGGPVGIDYFACLENWRAAFGREALSVYAFEDNTDVVEVIADHLGLDTDGLTFPERENTSLSAHSQEILRSFNDLHNNQADFQDHLPELRAKLRAILPKGLGRLPTRAEVHAYLTRFETGNEDLRGTYLPEGSAFYRELLDYPETEQIERVSREEVDAWVQKAALAAGIELAPR</sequence>
<evidence type="ECO:0000313" key="2">
    <source>
        <dbReference type="Proteomes" id="UP001596303"/>
    </source>
</evidence>
<evidence type="ECO:0008006" key="3">
    <source>
        <dbReference type="Google" id="ProtNLM"/>
    </source>
</evidence>
<accession>A0ABW1S8Y3</accession>
<evidence type="ECO:0000313" key="1">
    <source>
        <dbReference type="EMBL" id="MFC6197968.1"/>
    </source>
</evidence>
<organism evidence="1 2">
    <name type="scientific">Ponticaulis profundi</name>
    <dbReference type="NCBI Taxonomy" id="2665222"/>
    <lineage>
        <taxon>Bacteria</taxon>
        <taxon>Pseudomonadati</taxon>
        <taxon>Pseudomonadota</taxon>
        <taxon>Alphaproteobacteria</taxon>
        <taxon>Hyphomonadales</taxon>
        <taxon>Hyphomonadaceae</taxon>
        <taxon>Ponticaulis</taxon>
    </lineage>
</organism>
<protein>
    <recommendedName>
        <fullName evidence="3">Sulfotransferase domain-containing protein</fullName>
    </recommendedName>
</protein>
<comment type="caution">
    <text evidence="1">The sequence shown here is derived from an EMBL/GenBank/DDBJ whole genome shotgun (WGS) entry which is preliminary data.</text>
</comment>
<dbReference type="Proteomes" id="UP001596303">
    <property type="component" value="Unassembled WGS sequence"/>
</dbReference>
<keyword evidence="2" id="KW-1185">Reference proteome</keyword>
<dbReference type="InterPro" id="IPR027417">
    <property type="entry name" value="P-loop_NTPase"/>
</dbReference>
<dbReference type="SUPFAM" id="SSF52540">
    <property type="entry name" value="P-loop containing nucleoside triphosphate hydrolases"/>
    <property type="match status" value="1"/>
</dbReference>
<name>A0ABW1S8Y3_9PROT</name>
<gene>
    <name evidence="1" type="ORF">ACFQDM_07760</name>
</gene>
<reference evidence="2" key="1">
    <citation type="journal article" date="2019" name="Int. J. Syst. Evol. Microbiol.">
        <title>The Global Catalogue of Microorganisms (GCM) 10K type strain sequencing project: providing services to taxonomists for standard genome sequencing and annotation.</title>
        <authorList>
            <consortium name="The Broad Institute Genomics Platform"/>
            <consortium name="The Broad Institute Genome Sequencing Center for Infectious Disease"/>
            <person name="Wu L."/>
            <person name="Ma J."/>
        </authorList>
    </citation>
    <scope>NUCLEOTIDE SEQUENCE [LARGE SCALE GENOMIC DNA]</scope>
    <source>
        <strain evidence="2">CGMCC-1.15741</strain>
    </source>
</reference>
<dbReference type="RefSeq" id="WP_377377652.1">
    <property type="nucleotide sequence ID" value="NZ_JBHSSW010000009.1"/>
</dbReference>